<dbReference type="InterPro" id="IPR036416">
    <property type="entry name" value="Pept_tRNA_hydro_sf"/>
</dbReference>
<keyword evidence="11" id="KW-1185">Reference proteome</keyword>
<dbReference type="PROSITE" id="PS01195">
    <property type="entry name" value="PEPT_TRNA_HYDROL_1"/>
    <property type="match status" value="1"/>
</dbReference>
<dbReference type="EMBL" id="CP061799">
    <property type="protein sequence ID" value="QTA79620.1"/>
    <property type="molecule type" value="Genomic_DNA"/>
</dbReference>
<keyword evidence="2 7" id="KW-0820">tRNA-binding</keyword>
<dbReference type="GO" id="GO:0072344">
    <property type="term" value="P:rescue of stalled ribosome"/>
    <property type="evidence" value="ECO:0007669"/>
    <property type="project" value="UniProtKB-UniRule"/>
</dbReference>
<dbReference type="SUPFAM" id="SSF53178">
    <property type="entry name" value="Peptidyl-tRNA hydrolase-like"/>
    <property type="match status" value="1"/>
</dbReference>
<feature type="active site" description="Proton acceptor" evidence="7">
    <location>
        <position position="23"/>
    </location>
</feature>
<evidence type="ECO:0000256" key="2">
    <source>
        <dbReference type="ARBA" id="ARBA00022555"/>
    </source>
</evidence>
<dbReference type="PANTHER" id="PTHR17224:SF1">
    <property type="entry name" value="PEPTIDYL-TRNA HYDROLASE"/>
    <property type="match status" value="1"/>
</dbReference>
<feature type="binding site" evidence="7">
    <location>
        <position position="70"/>
    </location>
    <ligand>
        <name>tRNA</name>
        <dbReference type="ChEBI" id="CHEBI:17843"/>
    </ligand>
</feature>
<dbReference type="PANTHER" id="PTHR17224">
    <property type="entry name" value="PEPTIDYL-TRNA HYDROLASE"/>
    <property type="match status" value="1"/>
</dbReference>
<dbReference type="InterPro" id="IPR001328">
    <property type="entry name" value="Pept_tRNA_hydro"/>
</dbReference>
<dbReference type="AlphaFoldDB" id="A0A975GFX5"/>
<dbReference type="InterPro" id="IPR018171">
    <property type="entry name" value="Pept_tRNA_hydro_CS"/>
</dbReference>
<gene>
    <name evidence="7 10" type="primary">pth</name>
    <name evidence="10" type="ORF">dnl_18950</name>
</gene>
<feature type="binding site" evidence="7">
    <location>
        <position position="18"/>
    </location>
    <ligand>
        <name>tRNA</name>
        <dbReference type="ChEBI" id="CHEBI:17843"/>
    </ligand>
</feature>
<protein>
    <recommendedName>
        <fullName evidence="6 7">Peptidyl-tRNA hydrolase</fullName>
        <shortName evidence="7">Pth</shortName>
        <ecNumber evidence="1 7">3.1.1.29</ecNumber>
    </recommendedName>
</protein>
<proteinExistence type="inferred from homology"/>
<dbReference type="NCBIfam" id="TIGR00447">
    <property type="entry name" value="pth"/>
    <property type="match status" value="1"/>
</dbReference>
<evidence type="ECO:0000256" key="8">
    <source>
        <dbReference type="RuleBase" id="RU000673"/>
    </source>
</evidence>
<comment type="caution">
    <text evidence="7">Lacks conserved residue(s) required for the propagation of feature annotation.</text>
</comment>
<dbReference type="GO" id="GO:0004045">
    <property type="term" value="F:peptidyl-tRNA hydrolase activity"/>
    <property type="evidence" value="ECO:0007669"/>
    <property type="project" value="UniProtKB-UniRule"/>
</dbReference>
<dbReference type="Gene3D" id="3.40.50.1470">
    <property type="entry name" value="Peptidyl-tRNA hydrolase"/>
    <property type="match status" value="1"/>
</dbReference>
<evidence type="ECO:0000313" key="10">
    <source>
        <dbReference type="EMBL" id="QTA79620.1"/>
    </source>
</evidence>
<evidence type="ECO:0000313" key="11">
    <source>
        <dbReference type="Proteomes" id="UP000663720"/>
    </source>
</evidence>
<dbReference type="GO" id="GO:0006515">
    <property type="term" value="P:protein quality control for misfolded or incompletely synthesized proteins"/>
    <property type="evidence" value="ECO:0007669"/>
    <property type="project" value="UniProtKB-UniRule"/>
</dbReference>
<comment type="catalytic activity">
    <reaction evidence="7 8">
        <text>an N-acyl-L-alpha-aminoacyl-tRNA + H2O = an N-acyl-L-amino acid + a tRNA + H(+)</text>
        <dbReference type="Rhea" id="RHEA:54448"/>
        <dbReference type="Rhea" id="RHEA-COMP:10123"/>
        <dbReference type="Rhea" id="RHEA-COMP:13883"/>
        <dbReference type="ChEBI" id="CHEBI:15377"/>
        <dbReference type="ChEBI" id="CHEBI:15378"/>
        <dbReference type="ChEBI" id="CHEBI:59874"/>
        <dbReference type="ChEBI" id="CHEBI:78442"/>
        <dbReference type="ChEBI" id="CHEBI:138191"/>
        <dbReference type="EC" id="3.1.1.29"/>
    </reaction>
</comment>
<dbReference type="CDD" id="cd00462">
    <property type="entry name" value="PTH"/>
    <property type="match status" value="1"/>
</dbReference>
<dbReference type="GO" id="GO:0000049">
    <property type="term" value="F:tRNA binding"/>
    <property type="evidence" value="ECO:0007669"/>
    <property type="project" value="UniProtKB-UniRule"/>
</dbReference>
<evidence type="ECO:0000256" key="7">
    <source>
        <dbReference type="HAMAP-Rule" id="MF_00083"/>
    </source>
</evidence>
<dbReference type="Proteomes" id="UP000663720">
    <property type="component" value="Chromosome"/>
</dbReference>
<evidence type="ECO:0000256" key="6">
    <source>
        <dbReference type="ARBA" id="ARBA00050038"/>
    </source>
</evidence>
<comment type="similarity">
    <text evidence="5 7 9">Belongs to the PTH family.</text>
</comment>
<keyword evidence="4 7" id="KW-0694">RNA-binding</keyword>
<feature type="site" description="Stabilizes the basic form of H active site to accept a proton" evidence="7">
    <location>
        <position position="95"/>
    </location>
</feature>
<dbReference type="Pfam" id="PF01195">
    <property type="entry name" value="Pept_tRNA_hydro"/>
    <property type="match status" value="1"/>
</dbReference>
<evidence type="ECO:0000256" key="9">
    <source>
        <dbReference type="RuleBase" id="RU004320"/>
    </source>
</evidence>
<keyword evidence="3 7" id="KW-0378">Hydrolase</keyword>
<dbReference type="KEGG" id="dli:dnl_18950"/>
<dbReference type="FunFam" id="3.40.50.1470:FF:000001">
    <property type="entry name" value="Peptidyl-tRNA hydrolase"/>
    <property type="match status" value="1"/>
</dbReference>
<evidence type="ECO:0000256" key="5">
    <source>
        <dbReference type="ARBA" id="ARBA00038063"/>
    </source>
</evidence>
<dbReference type="GO" id="GO:0005737">
    <property type="term" value="C:cytoplasm"/>
    <property type="evidence" value="ECO:0007669"/>
    <property type="project" value="UniProtKB-SubCell"/>
</dbReference>
<comment type="function">
    <text evidence="7">Hydrolyzes ribosome-free peptidyl-tRNAs (with 1 or more amino acids incorporated), which drop off the ribosome during protein synthesis, or as a result of ribosome stalling.</text>
</comment>
<name>A0A975GFX5_9BACT</name>
<organism evidence="10 11">
    <name type="scientific">Desulfonema limicola</name>
    <dbReference type="NCBI Taxonomy" id="45656"/>
    <lineage>
        <taxon>Bacteria</taxon>
        <taxon>Pseudomonadati</taxon>
        <taxon>Thermodesulfobacteriota</taxon>
        <taxon>Desulfobacteria</taxon>
        <taxon>Desulfobacterales</taxon>
        <taxon>Desulfococcaceae</taxon>
        <taxon>Desulfonema</taxon>
    </lineage>
</organism>
<reference evidence="10" key="1">
    <citation type="journal article" date="2021" name="Microb. Physiol.">
        <title>Proteogenomic Insights into the Physiology of Marine, Sulfate-Reducing, Filamentous Desulfonema limicola and Desulfonema magnum.</title>
        <authorList>
            <person name="Schnaars V."/>
            <person name="Wohlbrand L."/>
            <person name="Scheve S."/>
            <person name="Hinrichs C."/>
            <person name="Reinhardt R."/>
            <person name="Rabus R."/>
        </authorList>
    </citation>
    <scope>NUCLEOTIDE SEQUENCE</scope>
    <source>
        <strain evidence="10">5ac10</strain>
    </source>
</reference>
<dbReference type="EC" id="3.1.1.29" evidence="1 7"/>
<evidence type="ECO:0000256" key="3">
    <source>
        <dbReference type="ARBA" id="ARBA00022801"/>
    </source>
</evidence>
<dbReference type="RefSeq" id="WP_207691355.1">
    <property type="nucleotide sequence ID" value="NZ_CP061799.1"/>
</dbReference>
<evidence type="ECO:0000256" key="1">
    <source>
        <dbReference type="ARBA" id="ARBA00013260"/>
    </source>
</evidence>
<accession>A0A975GFX5</accession>
<sequence>MLQNIRLIAGLGNPGMDYEKTRHNIGFMVIDNLAQYFSIPFTENRFSSLTGHGFIENTEVFLVKPLDFMNQSGPPVYLLSKFMGICIKDIIVIHDDMDIDYGKIKIKEKGGHGGHRGIKSLIDTFQGDDFVRLRMGIGHPDPGVNVIDHVLGRFCPDKEKTMDQLFTQAREAIVTILCKGTKEGMNAFNRKTLIV</sequence>
<comment type="subcellular location">
    <subcellularLocation>
        <location evidence="7">Cytoplasm</location>
    </subcellularLocation>
</comment>
<feature type="site" description="Discriminates between blocked and unblocked aminoacyl-tRNA" evidence="7">
    <location>
        <position position="13"/>
    </location>
</feature>
<comment type="subunit">
    <text evidence="7">Monomer.</text>
</comment>
<dbReference type="HAMAP" id="MF_00083">
    <property type="entry name" value="Pept_tRNA_hydro_bact"/>
    <property type="match status" value="1"/>
</dbReference>
<feature type="binding site" evidence="7">
    <location>
        <position position="68"/>
    </location>
    <ligand>
        <name>tRNA</name>
        <dbReference type="ChEBI" id="CHEBI:17843"/>
    </ligand>
</feature>
<comment type="function">
    <text evidence="7">Catalyzes the release of premature peptidyl moieties from peptidyl-tRNA molecules trapped in stalled 50S ribosomal subunits, and thus maintains levels of free tRNAs and 50S ribosomes.</text>
</comment>
<evidence type="ECO:0000256" key="4">
    <source>
        <dbReference type="ARBA" id="ARBA00022884"/>
    </source>
</evidence>
<keyword evidence="7" id="KW-0963">Cytoplasm</keyword>